<evidence type="ECO:0000313" key="2">
    <source>
        <dbReference type="Proteomes" id="UP000007174"/>
    </source>
</evidence>
<accession>H1UYP9</accession>
<dbReference type="AlphaFoldDB" id="H1UYP9"/>
<dbReference type="Proteomes" id="UP000007174">
    <property type="component" value="Unassembled WGS sequence"/>
</dbReference>
<organism evidence="1 2">
    <name type="scientific">Colletotrichum higginsianum (strain IMI 349063)</name>
    <name type="common">Crucifer anthracnose fungus</name>
    <dbReference type="NCBI Taxonomy" id="759273"/>
    <lineage>
        <taxon>Eukaryota</taxon>
        <taxon>Fungi</taxon>
        <taxon>Dikarya</taxon>
        <taxon>Ascomycota</taxon>
        <taxon>Pezizomycotina</taxon>
        <taxon>Sordariomycetes</taxon>
        <taxon>Hypocreomycetidae</taxon>
        <taxon>Glomerellales</taxon>
        <taxon>Glomerellaceae</taxon>
        <taxon>Colletotrichum</taxon>
        <taxon>Colletotrichum destructivum species complex</taxon>
    </lineage>
</organism>
<name>H1UYP9_COLHI</name>
<evidence type="ECO:0000313" key="1">
    <source>
        <dbReference type="EMBL" id="CCF33100.1"/>
    </source>
</evidence>
<reference evidence="2" key="1">
    <citation type="journal article" date="2012" name="Nat. Genet.">
        <title>Lifestyle transitions in plant pathogenic Colletotrichum fungi deciphered by genome and transcriptome analyses.</title>
        <authorList>
            <person name="O'Connell R.J."/>
            <person name="Thon M.R."/>
            <person name="Hacquard S."/>
            <person name="Amyotte S.G."/>
            <person name="Kleemann J."/>
            <person name="Torres M.F."/>
            <person name="Damm U."/>
            <person name="Buiate E.A."/>
            <person name="Epstein L."/>
            <person name="Alkan N."/>
            <person name="Altmueller J."/>
            <person name="Alvarado-Balderrama L."/>
            <person name="Bauser C.A."/>
            <person name="Becker C."/>
            <person name="Birren B.W."/>
            <person name="Chen Z."/>
            <person name="Choi J."/>
            <person name="Crouch J.A."/>
            <person name="Duvick J.P."/>
            <person name="Farman M.A."/>
            <person name="Gan P."/>
            <person name="Heiman D."/>
            <person name="Henrissat B."/>
            <person name="Howard R.J."/>
            <person name="Kabbage M."/>
            <person name="Koch C."/>
            <person name="Kracher B."/>
            <person name="Kubo Y."/>
            <person name="Law A.D."/>
            <person name="Lebrun M.-H."/>
            <person name="Lee Y.-H."/>
            <person name="Miyara I."/>
            <person name="Moore N."/>
            <person name="Neumann U."/>
            <person name="Nordstroem K."/>
            <person name="Panaccione D.G."/>
            <person name="Panstruga R."/>
            <person name="Place M."/>
            <person name="Proctor R.H."/>
            <person name="Prusky D."/>
            <person name="Rech G."/>
            <person name="Reinhardt R."/>
            <person name="Rollins J.A."/>
            <person name="Rounsley S."/>
            <person name="Schardl C.L."/>
            <person name="Schwartz D.C."/>
            <person name="Shenoy N."/>
            <person name="Shirasu K."/>
            <person name="Sikhakolli U.R."/>
            <person name="Stueber K."/>
            <person name="Sukno S.A."/>
            <person name="Sweigard J.A."/>
            <person name="Takano Y."/>
            <person name="Takahara H."/>
            <person name="Trail F."/>
            <person name="van der Does H.C."/>
            <person name="Voll L.M."/>
            <person name="Will I."/>
            <person name="Young S."/>
            <person name="Zeng Q."/>
            <person name="Zhang J."/>
            <person name="Zhou S."/>
            <person name="Dickman M.B."/>
            <person name="Schulze-Lefert P."/>
            <person name="Ver Loren van Themaat E."/>
            <person name="Ma L.-J."/>
            <person name="Vaillancourt L.J."/>
        </authorList>
    </citation>
    <scope>NUCLEOTIDE SEQUENCE [LARGE SCALE GENOMIC DNA]</scope>
    <source>
        <strain evidence="2">IMI 349063</strain>
    </source>
</reference>
<proteinExistence type="predicted"/>
<gene>
    <name evidence="1" type="ORF">CH063_05357</name>
</gene>
<dbReference type="HOGENOM" id="CLU_1555134_0_0_1"/>
<dbReference type="EMBL" id="CACQ02000641">
    <property type="protein sequence ID" value="CCF33100.1"/>
    <property type="molecule type" value="Genomic_DNA"/>
</dbReference>
<sequence>MIDPRCRRDSLPASHCSCSKKHLVKLSLPRDAKGIRIWVCEIPVVSITQVDLPTCTALRPQTQKYLVPLHHTRAVLVILCPQSSDLAALQLNRDLPDREIYAFSRLLRHAPFASNMFASGSWSLDACTLIAPWRISPFSPLHELLACCNPAVGSIHRAKCGPKVLWTEYIYI</sequence>
<protein>
    <submittedName>
        <fullName evidence="1">Uncharacterized protein</fullName>
    </submittedName>
</protein>